<dbReference type="Proteomes" id="UP000178099">
    <property type="component" value="Unassembled WGS sequence"/>
</dbReference>
<dbReference type="AlphaFoldDB" id="A0A1G2D7Q6"/>
<comment type="caution">
    <text evidence="3">The sequence shown here is derived from an EMBL/GenBank/DDBJ whole genome shotgun (WGS) entry which is preliminary data.</text>
</comment>
<accession>A0A1G2D7Q6</accession>
<feature type="region of interest" description="Disordered" evidence="1">
    <location>
        <begin position="1"/>
        <end position="20"/>
    </location>
</feature>
<evidence type="ECO:0008006" key="5">
    <source>
        <dbReference type="Google" id="ProtNLM"/>
    </source>
</evidence>
<evidence type="ECO:0000313" key="4">
    <source>
        <dbReference type="Proteomes" id="UP000178099"/>
    </source>
</evidence>
<gene>
    <name evidence="3" type="ORF">A3D67_01025</name>
</gene>
<sequence length="97" mass="10899">MNHAEEIRQAIDDDSFSTSPTRRRWKRIGAVVNRGYYLAVVIVGLLYFTTDTLSVLQALGIASVLSVLWLVFLAFLMSKMIPLLINKAEKIRTKEGG</sequence>
<feature type="transmembrane region" description="Helical" evidence="2">
    <location>
        <begin position="31"/>
        <end position="49"/>
    </location>
</feature>
<keyword evidence="2" id="KW-1133">Transmembrane helix</keyword>
<proteinExistence type="predicted"/>
<keyword evidence="2" id="KW-0472">Membrane</keyword>
<evidence type="ECO:0000313" key="3">
    <source>
        <dbReference type="EMBL" id="OGZ09646.1"/>
    </source>
</evidence>
<keyword evidence="2" id="KW-0812">Transmembrane</keyword>
<protein>
    <recommendedName>
        <fullName evidence="5">2TM domain-containing protein</fullName>
    </recommendedName>
</protein>
<feature type="transmembrane region" description="Helical" evidence="2">
    <location>
        <begin position="55"/>
        <end position="77"/>
    </location>
</feature>
<reference evidence="3 4" key="1">
    <citation type="journal article" date="2016" name="Nat. Commun.">
        <title>Thousands of microbial genomes shed light on interconnected biogeochemical processes in an aquifer system.</title>
        <authorList>
            <person name="Anantharaman K."/>
            <person name="Brown C.T."/>
            <person name="Hug L.A."/>
            <person name="Sharon I."/>
            <person name="Castelle C.J."/>
            <person name="Probst A.J."/>
            <person name="Thomas B.C."/>
            <person name="Singh A."/>
            <person name="Wilkins M.J."/>
            <person name="Karaoz U."/>
            <person name="Brodie E.L."/>
            <person name="Williams K.H."/>
            <person name="Hubbard S.S."/>
            <person name="Banfield J.F."/>
        </authorList>
    </citation>
    <scope>NUCLEOTIDE SEQUENCE [LARGE SCALE GENOMIC DNA]</scope>
</reference>
<evidence type="ECO:0000256" key="2">
    <source>
        <dbReference type="SAM" id="Phobius"/>
    </source>
</evidence>
<organism evidence="3 4">
    <name type="scientific">Candidatus Lloydbacteria bacterium RIFCSPHIGHO2_02_FULL_51_22</name>
    <dbReference type="NCBI Taxonomy" id="1798663"/>
    <lineage>
        <taxon>Bacteria</taxon>
        <taxon>Candidatus Lloydiibacteriota</taxon>
    </lineage>
</organism>
<dbReference type="EMBL" id="MHLN01000048">
    <property type="protein sequence ID" value="OGZ09646.1"/>
    <property type="molecule type" value="Genomic_DNA"/>
</dbReference>
<name>A0A1G2D7Q6_9BACT</name>
<feature type="compositionally biased region" description="Basic and acidic residues" evidence="1">
    <location>
        <begin position="1"/>
        <end position="11"/>
    </location>
</feature>
<evidence type="ECO:0000256" key="1">
    <source>
        <dbReference type="SAM" id="MobiDB-lite"/>
    </source>
</evidence>